<dbReference type="RefSeq" id="WP_083394248.1">
    <property type="nucleotide sequence ID" value="NZ_FOAS01000004.1"/>
</dbReference>
<accession>A0A1H7J8B6</accession>
<dbReference type="EMBL" id="FOAS01000004">
    <property type="protein sequence ID" value="SEK70941.1"/>
    <property type="molecule type" value="Genomic_DNA"/>
</dbReference>
<keyword evidence="3" id="KW-0804">Transcription</keyword>
<dbReference type="Gene3D" id="1.10.1660.10">
    <property type="match status" value="1"/>
</dbReference>
<evidence type="ECO:0000256" key="3">
    <source>
        <dbReference type="ARBA" id="ARBA00023163"/>
    </source>
</evidence>
<name>A0A1H7J8B6_9GAMM</name>
<keyword evidence="2 5" id="KW-0238">DNA-binding</keyword>
<dbReference type="PROSITE" id="PS50937">
    <property type="entry name" value="HTH_MERR_2"/>
    <property type="match status" value="1"/>
</dbReference>
<dbReference type="Proteomes" id="UP000185766">
    <property type="component" value="Unassembled WGS sequence"/>
</dbReference>
<sequence length="304" mass="33467">MSDIASSTDAELFPIREVCRLTGINPVTLRAWERRYALVVPTRTESGHRLYSMADVERVRSILAWIERGVAVSKIGALLQSSSDKAAPVLADGEFAAWQGRVLDALKVFSEAELARLYGQLFSLYGALEIYREVLLPVWNQLLIAREQFGMRSQWLLLDTFLRGRVLQRLQLARRDGAPDVLLCAPQGQCHELEWLLAGLALQESGVSVQLHSAEQPLEELALVGAHSAAPVLLLLAQKPFATDWLNKPLAKLSLSLDCTLALAGAGSELAAERLAELGIAHLGSDWFALALRLKRLLAEQLDT</sequence>
<evidence type="ECO:0000313" key="5">
    <source>
        <dbReference type="EMBL" id="SEK70941.1"/>
    </source>
</evidence>
<dbReference type="SUPFAM" id="SSF46955">
    <property type="entry name" value="Putative DNA-binding domain"/>
    <property type="match status" value="1"/>
</dbReference>
<reference evidence="5 6" key="1">
    <citation type="submission" date="2016-10" db="EMBL/GenBank/DDBJ databases">
        <authorList>
            <person name="de Groot N.N."/>
        </authorList>
    </citation>
    <scope>NUCLEOTIDE SEQUENCE [LARGE SCALE GENOMIC DNA]</scope>
    <source>
        <strain evidence="5 6">JCM 19513</strain>
    </source>
</reference>
<evidence type="ECO:0000256" key="2">
    <source>
        <dbReference type="ARBA" id="ARBA00023125"/>
    </source>
</evidence>
<evidence type="ECO:0000313" key="6">
    <source>
        <dbReference type="Proteomes" id="UP000185766"/>
    </source>
</evidence>
<feature type="domain" description="HTH merR-type" evidence="4">
    <location>
        <begin position="12"/>
        <end position="81"/>
    </location>
</feature>
<dbReference type="GO" id="GO:0003677">
    <property type="term" value="F:DNA binding"/>
    <property type="evidence" value="ECO:0007669"/>
    <property type="project" value="UniProtKB-KW"/>
</dbReference>
<proteinExistence type="predicted"/>
<dbReference type="PANTHER" id="PTHR30204:SF67">
    <property type="entry name" value="HTH-TYPE TRANSCRIPTIONAL REGULATOR MLRA-RELATED"/>
    <property type="match status" value="1"/>
</dbReference>
<keyword evidence="6" id="KW-1185">Reference proteome</keyword>
<organism evidence="5 6">
    <name type="scientific">Atopomonas hussainii</name>
    <dbReference type="NCBI Taxonomy" id="1429083"/>
    <lineage>
        <taxon>Bacteria</taxon>
        <taxon>Pseudomonadati</taxon>
        <taxon>Pseudomonadota</taxon>
        <taxon>Gammaproteobacteria</taxon>
        <taxon>Pseudomonadales</taxon>
        <taxon>Pseudomonadaceae</taxon>
        <taxon>Atopomonas</taxon>
    </lineage>
</organism>
<dbReference type="STRING" id="1429083.GCA_001885685_00681"/>
<dbReference type="InterPro" id="IPR047057">
    <property type="entry name" value="MerR_fam"/>
</dbReference>
<gene>
    <name evidence="5" type="ORF">SAMN05216214_104199</name>
</gene>
<dbReference type="CDD" id="cd01104">
    <property type="entry name" value="HTH_MlrA-CarA"/>
    <property type="match status" value="1"/>
</dbReference>
<dbReference type="InterPro" id="IPR009061">
    <property type="entry name" value="DNA-bd_dom_put_sf"/>
</dbReference>
<dbReference type="GO" id="GO:0003700">
    <property type="term" value="F:DNA-binding transcription factor activity"/>
    <property type="evidence" value="ECO:0007669"/>
    <property type="project" value="InterPro"/>
</dbReference>
<dbReference type="AlphaFoldDB" id="A0A1H7J8B6"/>
<dbReference type="SMART" id="SM00422">
    <property type="entry name" value="HTH_MERR"/>
    <property type="match status" value="1"/>
</dbReference>
<dbReference type="PANTHER" id="PTHR30204">
    <property type="entry name" value="REDOX-CYCLING DRUG-SENSING TRANSCRIPTIONAL ACTIVATOR SOXR"/>
    <property type="match status" value="1"/>
</dbReference>
<evidence type="ECO:0000256" key="1">
    <source>
        <dbReference type="ARBA" id="ARBA00023015"/>
    </source>
</evidence>
<protein>
    <submittedName>
        <fullName evidence="5">DNA-binding transcriptional regulator, MerR family</fullName>
    </submittedName>
</protein>
<dbReference type="Pfam" id="PF13411">
    <property type="entry name" value="MerR_1"/>
    <property type="match status" value="1"/>
</dbReference>
<evidence type="ECO:0000259" key="4">
    <source>
        <dbReference type="PROSITE" id="PS50937"/>
    </source>
</evidence>
<dbReference type="InterPro" id="IPR000551">
    <property type="entry name" value="MerR-type_HTH_dom"/>
</dbReference>
<dbReference type="Gene3D" id="3.40.50.280">
    <property type="entry name" value="Cobalamin-binding domain"/>
    <property type="match status" value="1"/>
</dbReference>
<keyword evidence="1" id="KW-0805">Transcription regulation</keyword>